<dbReference type="PROSITE" id="PS50943">
    <property type="entry name" value="HTH_CROC1"/>
    <property type="match status" value="1"/>
</dbReference>
<feature type="domain" description="HTH cro/C1-type" evidence="2">
    <location>
        <begin position="8"/>
        <end position="62"/>
    </location>
</feature>
<proteinExistence type="predicted"/>
<dbReference type="Proteomes" id="UP000295500">
    <property type="component" value="Unassembled WGS sequence"/>
</dbReference>
<evidence type="ECO:0000256" key="1">
    <source>
        <dbReference type="ARBA" id="ARBA00023125"/>
    </source>
</evidence>
<evidence type="ECO:0000259" key="2">
    <source>
        <dbReference type="PROSITE" id="PS50943"/>
    </source>
</evidence>
<dbReference type="Pfam" id="PF01381">
    <property type="entry name" value="HTH_3"/>
    <property type="match status" value="1"/>
</dbReference>
<dbReference type="EMBL" id="SNXO01000002">
    <property type="protein sequence ID" value="TDP59815.1"/>
    <property type="molecule type" value="Genomic_DNA"/>
</dbReference>
<accession>A0A4R6QBZ3</accession>
<evidence type="ECO:0000313" key="3">
    <source>
        <dbReference type="EMBL" id="TDP59815.1"/>
    </source>
</evidence>
<dbReference type="InterPro" id="IPR001387">
    <property type="entry name" value="Cro/C1-type_HTH"/>
</dbReference>
<dbReference type="OrthoDB" id="9801008at2"/>
<protein>
    <submittedName>
        <fullName evidence="3">DNA-binding XRE family transcriptional regulator</fullName>
    </submittedName>
</protein>
<dbReference type="RefSeq" id="WP_133527517.1">
    <property type="nucleotide sequence ID" value="NZ_SNXO01000002.1"/>
</dbReference>
<dbReference type="SUPFAM" id="SSF47413">
    <property type="entry name" value="lambda repressor-like DNA-binding domains"/>
    <property type="match status" value="1"/>
</dbReference>
<dbReference type="PANTHER" id="PTHR46558:SF13">
    <property type="entry name" value="HTH-TYPE TRANSCRIPTIONAL REGULATOR IMMR"/>
    <property type="match status" value="1"/>
</dbReference>
<reference evidence="3 4" key="1">
    <citation type="submission" date="2019-03" db="EMBL/GenBank/DDBJ databases">
        <title>Genomic Encyclopedia of Type Strains, Phase IV (KMG-IV): sequencing the most valuable type-strain genomes for metagenomic binning, comparative biology and taxonomic classification.</title>
        <authorList>
            <person name="Goeker M."/>
        </authorList>
    </citation>
    <scope>NUCLEOTIDE SEQUENCE [LARGE SCALE GENOMIC DNA]</scope>
    <source>
        <strain evidence="3 4">DSM 28287</strain>
    </source>
</reference>
<organism evidence="3 4">
    <name type="scientific">Aminicella lysinilytica</name>
    <dbReference type="NCBI Taxonomy" id="433323"/>
    <lineage>
        <taxon>Bacteria</taxon>
        <taxon>Bacillati</taxon>
        <taxon>Bacillota</taxon>
        <taxon>Clostridia</taxon>
        <taxon>Peptostreptococcales</taxon>
        <taxon>Anaerovoracaceae</taxon>
        <taxon>Aminicella</taxon>
    </lineage>
</organism>
<comment type="caution">
    <text evidence="3">The sequence shown here is derived from an EMBL/GenBank/DDBJ whole genome shotgun (WGS) entry which is preliminary data.</text>
</comment>
<dbReference type="PANTHER" id="PTHR46558">
    <property type="entry name" value="TRACRIPTIONAL REGULATORY PROTEIN-RELATED-RELATED"/>
    <property type="match status" value="1"/>
</dbReference>
<dbReference type="SMART" id="SM00530">
    <property type="entry name" value="HTH_XRE"/>
    <property type="match status" value="1"/>
</dbReference>
<gene>
    <name evidence="3" type="ORF">EV211_10257</name>
</gene>
<evidence type="ECO:0000313" key="4">
    <source>
        <dbReference type="Proteomes" id="UP000295500"/>
    </source>
</evidence>
<dbReference type="InterPro" id="IPR010982">
    <property type="entry name" value="Lambda_DNA-bd_dom_sf"/>
</dbReference>
<keyword evidence="1 3" id="KW-0238">DNA-binding</keyword>
<dbReference type="CDD" id="cd00093">
    <property type="entry name" value="HTH_XRE"/>
    <property type="match status" value="1"/>
</dbReference>
<dbReference type="Gene3D" id="1.10.260.40">
    <property type="entry name" value="lambda repressor-like DNA-binding domains"/>
    <property type="match status" value="1"/>
</dbReference>
<dbReference type="GO" id="GO:0003677">
    <property type="term" value="F:DNA binding"/>
    <property type="evidence" value="ECO:0007669"/>
    <property type="project" value="UniProtKB-KW"/>
</dbReference>
<dbReference type="AlphaFoldDB" id="A0A4R6QBZ3"/>
<name>A0A4R6QBZ3_9FIRM</name>
<sequence length="69" mass="7726">MKDIQITLAAARVNAGLTQSQVADRLHVGKQTIVNWEKGKTEPQIKQARALSEIYNMPLDFIFLPSESD</sequence>
<keyword evidence="4" id="KW-1185">Reference proteome</keyword>